<protein>
    <submittedName>
        <fullName evidence="1">Uncharacterized protein</fullName>
    </submittedName>
</protein>
<reference evidence="1 2" key="1">
    <citation type="submission" date="2021-03" db="EMBL/GenBank/DDBJ databases">
        <title>Complete genome of Polaribacter_sp.G4M1.</title>
        <authorList>
            <person name="Jeong S.W."/>
            <person name="Bae J.W."/>
        </authorList>
    </citation>
    <scope>NUCLEOTIDE SEQUENCE [LARGE SCALE GENOMIC DNA]</scope>
    <source>
        <strain evidence="1 2">G4M1</strain>
    </source>
</reference>
<accession>A0ABX7SXQ0</accession>
<dbReference type="Proteomes" id="UP000663935">
    <property type="component" value="Chromosome"/>
</dbReference>
<keyword evidence="2" id="KW-1185">Reference proteome</keyword>
<dbReference type="RefSeq" id="WP_207973147.1">
    <property type="nucleotide sequence ID" value="NZ_CP071795.1"/>
</dbReference>
<organism evidence="1 2">
    <name type="scientific">Polaribacter batillariae</name>
    <dbReference type="NCBI Taxonomy" id="2808900"/>
    <lineage>
        <taxon>Bacteria</taxon>
        <taxon>Pseudomonadati</taxon>
        <taxon>Bacteroidota</taxon>
        <taxon>Flavobacteriia</taxon>
        <taxon>Flavobacteriales</taxon>
        <taxon>Flavobacteriaceae</taxon>
    </lineage>
</organism>
<dbReference type="EMBL" id="CP071795">
    <property type="protein sequence ID" value="QTD39037.1"/>
    <property type="molecule type" value="Genomic_DNA"/>
</dbReference>
<evidence type="ECO:0000313" key="2">
    <source>
        <dbReference type="Proteomes" id="UP000663935"/>
    </source>
</evidence>
<evidence type="ECO:0000313" key="1">
    <source>
        <dbReference type="EMBL" id="QTD39037.1"/>
    </source>
</evidence>
<name>A0ABX7SXQ0_9FLAO</name>
<sequence>MNSNKLTLIKKIIEQQLDSFDFDKEIERNQKILTELRETPADEYSLSGNIEYGITNRLDKWRQMDLDNFFKRFVVLAGIKEFAFGFEGKLGVDVSVSLGAALFGGKVRGALGIEGALIDKSTFTEDNDFIEFTGIDTTMQYVVSEIKKLVNIDKEDTKPEDLRQSLIKITR</sequence>
<gene>
    <name evidence="1" type="ORF">JL193_07250</name>
</gene>
<proteinExistence type="predicted"/>